<keyword evidence="1" id="KW-0812">Transmembrane</keyword>
<reference evidence="2" key="1">
    <citation type="submission" date="2020-11" db="EMBL/GenBank/DDBJ databases">
        <authorList>
            <person name="Tran Van P."/>
        </authorList>
    </citation>
    <scope>NUCLEOTIDE SEQUENCE</scope>
</reference>
<sequence length="130" mass="14464">MNMVHDHGHTVLALNANHCWCGANASHDQNSTSNTSHDKPFVHRIQMTTGFVMRSLLVIMVISMTLLVICILRVYCSKGSKGMKTSKDCPKYDSLPTTAINDSIPKNAFVLNDSDDEEISLFDSNHQLIK</sequence>
<proteinExistence type="predicted"/>
<keyword evidence="1" id="KW-1133">Transmembrane helix</keyword>
<gene>
    <name evidence="2" type="ORF">OSB1V03_LOCUS7803</name>
</gene>
<organism evidence="2">
    <name type="scientific">Medioppia subpectinata</name>
    <dbReference type="NCBI Taxonomy" id="1979941"/>
    <lineage>
        <taxon>Eukaryota</taxon>
        <taxon>Metazoa</taxon>
        <taxon>Ecdysozoa</taxon>
        <taxon>Arthropoda</taxon>
        <taxon>Chelicerata</taxon>
        <taxon>Arachnida</taxon>
        <taxon>Acari</taxon>
        <taxon>Acariformes</taxon>
        <taxon>Sarcoptiformes</taxon>
        <taxon>Oribatida</taxon>
        <taxon>Brachypylina</taxon>
        <taxon>Oppioidea</taxon>
        <taxon>Oppiidae</taxon>
        <taxon>Medioppia</taxon>
    </lineage>
</organism>
<dbReference type="EMBL" id="CAJPIZ010004677">
    <property type="protein sequence ID" value="CAG2107806.1"/>
    <property type="molecule type" value="Genomic_DNA"/>
</dbReference>
<keyword evidence="1" id="KW-0472">Membrane</keyword>
<dbReference type="AlphaFoldDB" id="A0A7R9KQH0"/>
<name>A0A7R9KQH0_9ACAR</name>
<accession>A0A7R9KQH0</accession>
<evidence type="ECO:0000313" key="3">
    <source>
        <dbReference type="Proteomes" id="UP000759131"/>
    </source>
</evidence>
<dbReference type="Proteomes" id="UP000759131">
    <property type="component" value="Unassembled WGS sequence"/>
</dbReference>
<keyword evidence="3" id="KW-1185">Reference proteome</keyword>
<evidence type="ECO:0000313" key="2">
    <source>
        <dbReference type="EMBL" id="CAD7627376.1"/>
    </source>
</evidence>
<dbReference type="EMBL" id="OC859252">
    <property type="protein sequence ID" value="CAD7627376.1"/>
    <property type="molecule type" value="Genomic_DNA"/>
</dbReference>
<dbReference type="OrthoDB" id="10426468at2759"/>
<evidence type="ECO:0000256" key="1">
    <source>
        <dbReference type="SAM" id="Phobius"/>
    </source>
</evidence>
<protein>
    <submittedName>
        <fullName evidence="2">Uncharacterized protein</fullName>
    </submittedName>
</protein>
<feature type="transmembrane region" description="Helical" evidence="1">
    <location>
        <begin position="56"/>
        <end position="76"/>
    </location>
</feature>